<dbReference type="InterPro" id="IPR003817">
    <property type="entry name" value="PS_Dcarbxylase"/>
</dbReference>
<evidence type="ECO:0000256" key="2">
    <source>
        <dbReference type="ARBA" id="ARBA00023145"/>
    </source>
</evidence>
<proteinExistence type="predicted"/>
<keyword evidence="1" id="KW-0210">Decarboxylase</keyword>
<accession>A0ABS2GW58</accession>
<dbReference type="PANTHER" id="PTHR10067:SF13">
    <property type="entry name" value="PHOSPHATIDYLSERINE DECARBOXYLASE"/>
    <property type="match status" value="1"/>
</dbReference>
<evidence type="ECO:0000313" key="7">
    <source>
        <dbReference type="Proteomes" id="UP000777002"/>
    </source>
</evidence>
<dbReference type="Pfam" id="PF02666">
    <property type="entry name" value="PS_Dcarbxylase"/>
    <property type="match status" value="1"/>
</dbReference>
<evidence type="ECO:0000256" key="5">
    <source>
        <dbReference type="SAM" id="SignalP"/>
    </source>
</evidence>
<feature type="chain" id="PRO_5046897309" evidence="5">
    <location>
        <begin position="23"/>
        <end position="436"/>
    </location>
</feature>
<keyword evidence="2" id="KW-0865">Zymogen</keyword>
<evidence type="ECO:0000256" key="1">
    <source>
        <dbReference type="ARBA" id="ARBA00022793"/>
    </source>
</evidence>
<keyword evidence="5" id="KW-0732">Signal</keyword>
<reference evidence="6 7" key="1">
    <citation type="journal article" date="2021" name="Sci. Rep.">
        <title>The distribution of antibiotic resistance genes in chicken gut microbiota commensals.</title>
        <authorList>
            <person name="Juricova H."/>
            <person name="Matiasovicova J."/>
            <person name="Kubasova T."/>
            <person name="Cejkova D."/>
            <person name="Rychlik I."/>
        </authorList>
    </citation>
    <scope>NUCLEOTIDE SEQUENCE [LARGE SCALE GENOMIC DNA]</scope>
    <source>
        <strain evidence="6 7">An562</strain>
    </source>
</reference>
<sequence>MAVVLALSAGTAALYPSATIYAAQSPIVSDQEVRSYHPATQRLVQMLEKDTQLKALLEKSIAQAAKINPDPQTNPAQNLKAYIEYVNWAETAMPWAILPGVEKNHPSIYNRIDQSLNYFYFVNDQPLSELQNKGLYIPSVQYLEPYRSWLIDFVKSYGQFLSTDQSWNDEYLAIAKTDDRFGLQTGEYESPSNWKSFNDFFVRRLADPDKRPTASGGDDSVVVFPGDSVAQGVWSIGKDNTLHSLIKGPVGQPEFVQVKSKLFTSVGELMGPSRYREAFAGGTMTHTFLDVYDYHRFHFPVTGTIKEVLKIEGDTAVGGFITWEPSSKSYVLNASIPGWQMIETRALIVLDTEKYGLVAVLPIGMSQISSVELEKSVKVGARVKKGDPLGCFLFGGSDIVMLFQKGVDFELTVPQKDGRYEHRLMGQEYGRLSIQR</sequence>
<comment type="caution">
    <text evidence="6">The sequence shown here is derived from an EMBL/GenBank/DDBJ whole genome shotgun (WGS) entry which is preliminary data.</text>
</comment>
<protein>
    <submittedName>
        <fullName evidence="6">Phosphatidylserine decarboxylase</fullName>
    </submittedName>
</protein>
<gene>
    <name evidence="6" type="ORF">H5985_07885</name>
</gene>
<evidence type="ECO:0000313" key="6">
    <source>
        <dbReference type="EMBL" id="MBM6929184.1"/>
    </source>
</evidence>
<feature type="signal peptide" evidence="5">
    <location>
        <begin position="1"/>
        <end position="22"/>
    </location>
</feature>
<dbReference type="Proteomes" id="UP000777002">
    <property type="component" value="Unassembled WGS sequence"/>
</dbReference>
<organism evidence="6 7">
    <name type="scientific">Parasutterella secunda</name>
    <dbReference type="NCBI Taxonomy" id="626947"/>
    <lineage>
        <taxon>Bacteria</taxon>
        <taxon>Pseudomonadati</taxon>
        <taxon>Pseudomonadota</taxon>
        <taxon>Betaproteobacteria</taxon>
        <taxon>Burkholderiales</taxon>
        <taxon>Sutterellaceae</taxon>
        <taxon>Parasutterella</taxon>
    </lineage>
</organism>
<dbReference type="RefSeq" id="WP_205050769.1">
    <property type="nucleotide sequence ID" value="NZ_JACJKX010000015.1"/>
</dbReference>
<evidence type="ECO:0000256" key="4">
    <source>
        <dbReference type="ARBA" id="ARBA00023317"/>
    </source>
</evidence>
<dbReference type="PANTHER" id="PTHR10067">
    <property type="entry name" value="PHOSPHATIDYLSERINE DECARBOXYLASE"/>
    <property type="match status" value="1"/>
</dbReference>
<keyword evidence="4" id="KW-0670">Pyruvate</keyword>
<keyword evidence="7" id="KW-1185">Reference proteome</keyword>
<keyword evidence="3" id="KW-0456">Lyase</keyword>
<name>A0ABS2GW58_9BURK</name>
<dbReference type="EMBL" id="JACJKX010000015">
    <property type="protein sequence ID" value="MBM6929184.1"/>
    <property type="molecule type" value="Genomic_DNA"/>
</dbReference>
<evidence type="ECO:0000256" key="3">
    <source>
        <dbReference type="ARBA" id="ARBA00023239"/>
    </source>
</evidence>